<name>A0AAV9FM18_ACOCL</name>
<gene>
    <name evidence="8" type="ORF">QJS10_CPA01g02143</name>
</gene>
<evidence type="ECO:0000313" key="8">
    <source>
        <dbReference type="EMBL" id="KAK1326324.1"/>
    </source>
</evidence>
<evidence type="ECO:0000256" key="5">
    <source>
        <dbReference type="ARBA" id="ARBA00032658"/>
    </source>
</evidence>
<comment type="caution">
    <text evidence="8">The sequence shown here is derived from an EMBL/GenBank/DDBJ whole genome shotgun (WGS) entry which is preliminary data.</text>
</comment>
<keyword evidence="3 6" id="KW-1133">Transmembrane helix</keyword>
<keyword evidence="2 6" id="KW-0812">Transmembrane</keyword>
<organism evidence="8 9">
    <name type="scientific">Acorus calamus</name>
    <name type="common">Sweet flag</name>
    <dbReference type="NCBI Taxonomy" id="4465"/>
    <lineage>
        <taxon>Eukaryota</taxon>
        <taxon>Viridiplantae</taxon>
        <taxon>Streptophyta</taxon>
        <taxon>Embryophyta</taxon>
        <taxon>Tracheophyta</taxon>
        <taxon>Spermatophyta</taxon>
        <taxon>Magnoliopsida</taxon>
        <taxon>Liliopsida</taxon>
        <taxon>Acoraceae</taxon>
        <taxon>Acorus</taxon>
    </lineage>
</organism>
<sequence>MNWLFGISFPGFSVSLVDIVQAVFTTLISIAVHEFGHAVAAASEGVQIEYIALFLALLFPGALVCLDDDLLQSLPKFSLLRIYCAGIWHNVMLCAGCGLSLCLLPLIFHPFYVNGEHPMVLSAMSPFSDFLSRGDVIMTLDGSPIHHPQEWISKMSVDLQKIRNSSTLEHSRFSPETASGKGYCVPNPRIEESKTIQQEDELVVCPGDLTAFMSIPCPTSGGVDDNYGLHNFNSTTSKHCFDAKDVVRLKKCGDGWTTNGADYSNCSCNKGETCLSPVQIPGTTWLEITFANPYSSECLQIALAGSESSGDRLTNCSGTFVFIGDVRLVHSVQLSAYQPRWAFTLFAAGVPNMMEKILTGTSHVSATLAFFNSLPVFLLDGESILEVSLCYITWLDPRMRRRILRFCLLVGTFLAILALWKIIVILFTVVS</sequence>
<feature type="transmembrane region" description="Helical" evidence="6">
    <location>
        <begin position="406"/>
        <end position="430"/>
    </location>
</feature>
<dbReference type="GO" id="GO:0005737">
    <property type="term" value="C:cytoplasm"/>
    <property type="evidence" value="ECO:0007669"/>
    <property type="project" value="TreeGrafter"/>
</dbReference>
<dbReference type="GO" id="GO:0004222">
    <property type="term" value="F:metalloendopeptidase activity"/>
    <property type="evidence" value="ECO:0007669"/>
    <property type="project" value="InterPro"/>
</dbReference>
<reference evidence="8" key="1">
    <citation type="journal article" date="2023" name="Nat. Commun.">
        <title>Diploid and tetraploid genomes of Acorus and the evolution of monocots.</title>
        <authorList>
            <person name="Ma L."/>
            <person name="Liu K.W."/>
            <person name="Li Z."/>
            <person name="Hsiao Y.Y."/>
            <person name="Qi Y."/>
            <person name="Fu T."/>
            <person name="Tang G.D."/>
            <person name="Zhang D."/>
            <person name="Sun W.H."/>
            <person name="Liu D.K."/>
            <person name="Li Y."/>
            <person name="Chen G.Z."/>
            <person name="Liu X.D."/>
            <person name="Liao X.Y."/>
            <person name="Jiang Y.T."/>
            <person name="Yu X."/>
            <person name="Hao Y."/>
            <person name="Huang J."/>
            <person name="Zhao X.W."/>
            <person name="Ke S."/>
            <person name="Chen Y.Y."/>
            <person name="Wu W.L."/>
            <person name="Hsu J.L."/>
            <person name="Lin Y.F."/>
            <person name="Huang M.D."/>
            <person name="Li C.Y."/>
            <person name="Huang L."/>
            <person name="Wang Z.W."/>
            <person name="Zhao X."/>
            <person name="Zhong W.Y."/>
            <person name="Peng D.H."/>
            <person name="Ahmad S."/>
            <person name="Lan S."/>
            <person name="Zhang J.S."/>
            <person name="Tsai W.C."/>
            <person name="Van de Peer Y."/>
            <person name="Liu Z.J."/>
        </authorList>
    </citation>
    <scope>NUCLEOTIDE SEQUENCE</scope>
    <source>
        <strain evidence="8">CP</strain>
    </source>
</reference>
<evidence type="ECO:0000256" key="6">
    <source>
        <dbReference type="SAM" id="Phobius"/>
    </source>
</evidence>
<keyword evidence="9" id="KW-1185">Reference proteome</keyword>
<dbReference type="PANTHER" id="PTHR13325">
    <property type="entry name" value="PROTEASE M50 MEMBRANE-BOUND TRANSCRIPTION FACTOR SITE 2 PROTEASE"/>
    <property type="match status" value="1"/>
</dbReference>
<evidence type="ECO:0000256" key="1">
    <source>
        <dbReference type="ARBA" id="ARBA00004127"/>
    </source>
</evidence>
<comment type="subcellular location">
    <subcellularLocation>
        <location evidence="1">Endomembrane system</location>
        <topology evidence="1">Multi-pass membrane protein</topology>
    </subcellularLocation>
</comment>
<evidence type="ECO:0000256" key="2">
    <source>
        <dbReference type="ARBA" id="ARBA00022692"/>
    </source>
</evidence>
<dbReference type="Pfam" id="PF02163">
    <property type="entry name" value="Peptidase_M50"/>
    <property type="match status" value="1"/>
</dbReference>
<evidence type="ECO:0000313" key="9">
    <source>
        <dbReference type="Proteomes" id="UP001180020"/>
    </source>
</evidence>
<reference evidence="8" key="2">
    <citation type="submission" date="2023-06" db="EMBL/GenBank/DDBJ databases">
        <authorList>
            <person name="Ma L."/>
            <person name="Liu K.-W."/>
            <person name="Li Z."/>
            <person name="Hsiao Y.-Y."/>
            <person name="Qi Y."/>
            <person name="Fu T."/>
            <person name="Tang G."/>
            <person name="Zhang D."/>
            <person name="Sun W.-H."/>
            <person name="Liu D.-K."/>
            <person name="Li Y."/>
            <person name="Chen G.-Z."/>
            <person name="Liu X.-D."/>
            <person name="Liao X.-Y."/>
            <person name="Jiang Y.-T."/>
            <person name="Yu X."/>
            <person name="Hao Y."/>
            <person name="Huang J."/>
            <person name="Zhao X.-W."/>
            <person name="Ke S."/>
            <person name="Chen Y.-Y."/>
            <person name="Wu W.-L."/>
            <person name="Hsu J.-L."/>
            <person name="Lin Y.-F."/>
            <person name="Huang M.-D."/>
            <person name="Li C.-Y."/>
            <person name="Huang L."/>
            <person name="Wang Z.-W."/>
            <person name="Zhao X."/>
            <person name="Zhong W.-Y."/>
            <person name="Peng D.-H."/>
            <person name="Ahmad S."/>
            <person name="Lan S."/>
            <person name="Zhang J.-S."/>
            <person name="Tsai W.-C."/>
            <person name="Van De Peer Y."/>
            <person name="Liu Z.-J."/>
        </authorList>
    </citation>
    <scope>NUCLEOTIDE SEQUENCE</scope>
    <source>
        <strain evidence="8">CP</strain>
        <tissue evidence="8">Leaves</tissue>
    </source>
</reference>
<feature type="transmembrane region" description="Helical" evidence="6">
    <location>
        <begin position="87"/>
        <end position="108"/>
    </location>
</feature>
<dbReference type="InterPro" id="IPR008915">
    <property type="entry name" value="Peptidase_M50"/>
</dbReference>
<dbReference type="PRINTS" id="PR01000">
    <property type="entry name" value="SREBPS2PTASE"/>
</dbReference>
<dbReference type="AlphaFoldDB" id="A0AAV9FM18"/>
<dbReference type="GO" id="GO:1905897">
    <property type="term" value="P:regulation of response to endoplasmic reticulum stress"/>
    <property type="evidence" value="ECO:0007669"/>
    <property type="project" value="TreeGrafter"/>
</dbReference>
<feature type="domain" description="Peptidase M50" evidence="7">
    <location>
        <begin position="24"/>
        <end position="416"/>
    </location>
</feature>
<accession>A0AAV9FM18</accession>
<feature type="transmembrane region" description="Helical" evidence="6">
    <location>
        <begin position="46"/>
        <end position="66"/>
    </location>
</feature>
<evidence type="ECO:0000259" key="7">
    <source>
        <dbReference type="Pfam" id="PF02163"/>
    </source>
</evidence>
<keyword evidence="4 6" id="KW-0472">Membrane</keyword>
<evidence type="ECO:0000256" key="3">
    <source>
        <dbReference type="ARBA" id="ARBA00022989"/>
    </source>
</evidence>
<dbReference type="GO" id="GO:0012505">
    <property type="term" value="C:endomembrane system"/>
    <property type="evidence" value="ECO:0007669"/>
    <property type="project" value="UniProtKB-SubCell"/>
</dbReference>
<proteinExistence type="predicted"/>
<dbReference type="GO" id="GO:0031293">
    <property type="term" value="P:membrane protein intracellular domain proteolysis"/>
    <property type="evidence" value="ECO:0007669"/>
    <property type="project" value="TreeGrafter"/>
</dbReference>
<dbReference type="EMBL" id="JAUJYO010000001">
    <property type="protein sequence ID" value="KAK1326324.1"/>
    <property type="molecule type" value="Genomic_DNA"/>
</dbReference>
<dbReference type="PANTHER" id="PTHR13325:SF3">
    <property type="entry name" value="MEMBRANE-BOUND TRANSCRIPTION FACTOR SITE-2 PROTEASE"/>
    <property type="match status" value="1"/>
</dbReference>
<dbReference type="Proteomes" id="UP001180020">
    <property type="component" value="Unassembled WGS sequence"/>
</dbReference>
<dbReference type="InterPro" id="IPR001193">
    <property type="entry name" value="MBTPS2"/>
</dbReference>
<evidence type="ECO:0000256" key="4">
    <source>
        <dbReference type="ARBA" id="ARBA00023136"/>
    </source>
</evidence>
<dbReference type="GO" id="GO:0016020">
    <property type="term" value="C:membrane"/>
    <property type="evidence" value="ECO:0007669"/>
    <property type="project" value="InterPro"/>
</dbReference>
<protein>
    <recommendedName>
        <fullName evidence="5">Endopeptidase S2P</fullName>
    </recommendedName>
</protein>